<keyword evidence="1" id="KW-1071">Ligand-gated ion channel</keyword>
<keyword evidence="5" id="KW-1185">Reference proteome</keyword>
<dbReference type="InterPro" id="IPR014710">
    <property type="entry name" value="RmlC-like_jellyroll"/>
</dbReference>
<dbReference type="Proteomes" id="UP000195570">
    <property type="component" value="Unassembled WGS sequence"/>
</dbReference>
<evidence type="ECO:0000256" key="2">
    <source>
        <dbReference type="SAM" id="MobiDB-lite"/>
    </source>
</evidence>
<dbReference type="InterPro" id="IPR000595">
    <property type="entry name" value="cNMP-bd_dom"/>
</dbReference>
<dbReference type="GO" id="GO:0005221">
    <property type="term" value="F:intracellularly cyclic nucleotide-activated monoatomic cation channel activity"/>
    <property type="evidence" value="ECO:0007669"/>
    <property type="project" value="InterPro"/>
</dbReference>
<dbReference type="SUPFAM" id="SSF51206">
    <property type="entry name" value="cAMP-binding domain-like"/>
    <property type="match status" value="2"/>
</dbReference>
<feature type="domain" description="Cyclic nucleotide-binding" evidence="3">
    <location>
        <begin position="367"/>
        <end position="479"/>
    </location>
</feature>
<reference evidence="4" key="1">
    <citation type="submission" date="2016-09" db="EMBL/GenBank/DDBJ databases">
        <authorList>
            <person name="Hebert L."/>
            <person name="Moumen B."/>
        </authorList>
    </citation>
    <scope>NUCLEOTIDE SEQUENCE [LARGE SCALE GENOMIC DNA]</scope>
    <source>
        <strain evidence="4">OVI</strain>
    </source>
</reference>
<evidence type="ECO:0000259" key="3">
    <source>
        <dbReference type="PROSITE" id="PS50042"/>
    </source>
</evidence>
<feature type="compositionally biased region" description="Basic and acidic residues" evidence="2">
    <location>
        <begin position="1127"/>
        <end position="1157"/>
    </location>
</feature>
<keyword evidence="1" id="KW-0813">Transport</keyword>
<dbReference type="EMBL" id="CZPT02000937">
    <property type="protein sequence ID" value="SCU68254.1"/>
    <property type="molecule type" value="Genomic_DNA"/>
</dbReference>
<dbReference type="Pfam" id="PF00027">
    <property type="entry name" value="cNMP_binding"/>
    <property type="match status" value="1"/>
</dbReference>
<dbReference type="CDD" id="cd00038">
    <property type="entry name" value="CAP_ED"/>
    <property type="match status" value="2"/>
</dbReference>
<sequence>MGIQGDLALAVEGARNGTASFDDSLRATTDERGSCSIEADRLLFVNTALRAIPGRTLCTFFAPIMGVKRNLLNRRRLTEQHMLSDPVKAERLYKDAIRILTKTLVDASAEVFDSAAPIDEKELAAALRGKLVPQCYEPGAVLAYPGEFPEVMFVHVVLSGSVQVVHYQLQSRRMGFSEGSRRQYFVSNEVLRLSGALGLQPELFKLINAAPEPLSDGASDMASLSNVSTTATRTMRRVSRMMGQPTLQAIRTELNRAPYVLSAQEALGFEPFRLTTVTAEATGPSGRGGESSPDSRIIQTMRIRARDLHKALVQMALSHAGKQRTATSPTASSRHTSALMECISVARVKCICRHYPLNEILMRQSWLLQDTPAYTIRALVTQLAPRSYFPGEVILCPHSTNRHLSFLRRGIMTIEEVPPPDPSRPNACQCGSLSGGNVLQEVPQGASFGELSVLFGEPRQFVLRAKTPCDVWSLSRQSFAATIRRDDALRASLLSKAAALRMRWLGEQRYTTVLADKLRECCELFRHASDSFIRLIQERVEPVVYPPGRLLTSTSARCMEMLIITHGKVSSIVDGVAEYGPGSVIGEPTIILHRWPLGLVSKSMVEGWKLTRHQLRDALERVEVLRQHSGEVAGHVQQLMQSIFAPPVPPCGVDAVGRSRMPLVGPPPYGNTYFEYAEWLAEGQLKALCFKHREYVNWKDISYSTLSGQGKKKRGKVFKLSETFDVPTVGDHRSSLPALRPVTKPHAPKHKRKEQPRKIRFASAGSTFPFHINPVIGRQLVAHPNSAKQPVAVPFEADPFLAKQRALTSAFVEKTFNGPLPQLQQMTNLLENRDKLMKVEAKQHKLNDSKQERMNVIDLTESGGLAPVHIFLHGSNPRVHITVEEAVAVGYVLQFPDTKRIQSCVSNIDSDVTLGLPQHRQRRRDMAFIPNDRHPRYCFLFAASQLGERSAEEVLLYEAAVQEAESKERAQHLTALLVAQLPEKHRPSAEQHAVIPDAENTATGEWRGVSMPVTSLNPTVPGNAVSSRRRSSSPQVKDATGETFLQHLRDSPEQAMSKMRMKFQVSANAVEEVDGSKIIATRASGDVTPLAVSGAEGSDQKFDLLDRLRSATAPVEGINEGGAGELPPRRPNADPDEKSDSGTHSEGEHTMEKFFKKEETPVFVDGYGELSTVQSKSTVEVAATQPTVPPTARGEPSENWFTDSPPIPGASNTTCAWMPQNFTMPTVSEATATMRLIQSDVDGLNAVAQEQRRERLQRRNIPGAGVFDPTASNVTSLESQRLVDEWVAEYRGHSRDPMCPAQIPPLLLAEAGTDYLAEEFRHTRRQHVVAVKEAQGVEIWRGEVDARARREGKNRQDSNSPGGGKSVLAVIGGTKLGFPAKPLRNPTANMSAEEYERWVSERDALFASADGRQ</sequence>
<keyword evidence="1" id="KW-0407">Ion channel</keyword>
<feature type="region of interest" description="Disordered" evidence="2">
    <location>
        <begin position="731"/>
        <end position="756"/>
    </location>
</feature>
<dbReference type="GO" id="GO:0044877">
    <property type="term" value="F:protein-containing complex binding"/>
    <property type="evidence" value="ECO:0007669"/>
    <property type="project" value="TreeGrafter"/>
</dbReference>
<evidence type="ECO:0000313" key="5">
    <source>
        <dbReference type="Proteomes" id="UP000195570"/>
    </source>
</evidence>
<proteinExistence type="predicted"/>
<organism evidence="4 5">
    <name type="scientific">Trypanosoma equiperdum</name>
    <dbReference type="NCBI Taxonomy" id="5694"/>
    <lineage>
        <taxon>Eukaryota</taxon>
        <taxon>Discoba</taxon>
        <taxon>Euglenozoa</taxon>
        <taxon>Kinetoplastea</taxon>
        <taxon>Metakinetoplastina</taxon>
        <taxon>Trypanosomatida</taxon>
        <taxon>Trypanosomatidae</taxon>
        <taxon>Trypanosoma</taxon>
    </lineage>
</organism>
<feature type="compositionally biased region" description="Basic residues" evidence="2">
    <location>
        <begin position="746"/>
        <end position="756"/>
    </location>
</feature>
<dbReference type="FunFam" id="2.60.120.10:FF:000319">
    <property type="entry name" value="Cyclic nucleotide-binding domain containing protein, putative"/>
    <property type="match status" value="1"/>
</dbReference>
<feature type="domain" description="Cyclic nucleotide-binding" evidence="3">
    <location>
        <begin position="524"/>
        <end position="619"/>
    </location>
</feature>
<dbReference type="RefSeq" id="XP_067079447.1">
    <property type="nucleotide sequence ID" value="XM_067223346.1"/>
</dbReference>
<dbReference type="VEuPathDB" id="TriTrypDB:TEOVI_000784400"/>
<gene>
    <name evidence="4" type="ORF">TEOVI_000784400</name>
</gene>
<feature type="region of interest" description="Disordered" evidence="2">
    <location>
        <begin position="1020"/>
        <end position="1040"/>
    </location>
</feature>
<feature type="region of interest" description="Disordered" evidence="2">
    <location>
        <begin position="1348"/>
        <end position="1368"/>
    </location>
</feature>
<dbReference type="InterPro" id="IPR050866">
    <property type="entry name" value="CNG_cation_channel"/>
</dbReference>
<dbReference type="GeneID" id="92381778"/>
<dbReference type="PANTHER" id="PTHR45638">
    <property type="entry name" value="CYCLIC NUCLEOTIDE-GATED CATION CHANNEL SUBUNIT A"/>
    <property type="match status" value="1"/>
</dbReference>
<feature type="region of interest" description="Disordered" evidence="2">
    <location>
        <begin position="1178"/>
        <end position="1199"/>
    </location>
</feature>
<feature type="region of interest" description="Disordered" evidence="2">
    <location>
        <begin position="1113"/>
        <end position="1157"/>
    </location>
</feature>
<dbReference type="InterPro" id="IPR018490">
    <property type="entry name" value="cNMP-bd_dom_sf"/>
</dbReference>
<comment type="caution">
    <text evidence="4">The sequence shown here is derived from an EMBL/GenBank/DDBJ whole genome shotgun (WGS) entry which is preliminary data.</text>
</comment>
<dbReference type="SMART" id="SM00100">
    <property type="entry name" value="cNMP"/>
    <property type="match status" value="2"/>
</dbReference>
<dbReference type="Gene3D" id="2.60.120.10">
    <property type="entry name" value="Jelly Rolls"/>
    <property type="match status" value="2"/>
</dbReference>
<accession>A0A1G4I8G2</accession>
<evidence type="ECO:0000313" key="4">
    <source>
        <dbReference type="EMBL" id="SCU68254.1"/>
    </source>
</evidence>
<keyword evidence="1" id="KW-0406">Ion transport</keyword>
<evidence type="ECO:0000256" key="1">
    <source>
        <dbReference type="ARBA" id="ARBA00023286"/>
    </source>
</evidence>
<dbReference type="PROSITE" id="PS50042">
    <property type="entry name" value="CNMP_BINDING_3"/>
    <property type="match status" value="2"/>
</dbReference>
<protein>
    <submittedName>
        <fullName evidence="4">Cyclic nucleotide-binding domain containing protein, putative</fullName>
    </submittedName>
</protein>
<dbReference type="PANTHER" id="PTHR45638:SF11">
    <property type="entry name" value="CYCLIC NUCLEOTIDE-GATED CATION CHANNEL SUBUNIT A"/>
    <property type="match status" value="1"/>
</dbReference>
<name>A0A1G4I8G2_TRYEQ</name>